<accession>A0A1H8XMB1</accession>
<dbReference type="EMBL" id="FOEF01000008">
    <property type="protein sequence ID" value="SEP40893.1"/>
    <property type="molecule type" value="Genomic_DNA"/>
</dbReference>
<evidence type="ECO:0000256" key="1">
    <source>
        <dbReference type="SAM" id="Phobius"/>
    </source>
</evidence>
<feature type="transmembrane region" description="Helical" evidence="1">
    <location>
        <begin position="174"/>
        <end position="195"/>
    </location>
</feature>
<organism evidence="2 3">
    <name type="scientific">Amycolatopsis saalfeldensis</name>
    <dbReference type="NCBI Taxonomy" id="394193"/>
    <lineage>
        <taxon>Bacteria</taxon>
        <taxon>Bacillati</taxon>
        <taxon>Actinomycetota</taxon>
        <taxon>Actinomycetes</taxon>
        <taxon>Pseudonocardiales</taxon>
        <taxon>Pseudonocardiaceae</taxon>
        <taxon>Amycolatopsis</taxon>
    </lineage>
</organism>
<sequence>MDLTASGARVAVTTRRARPGLVPASTVLGGSVISMVGLTWDVQWHSDVGPDTFFTLPHLFLYAGSAIVGLASLAVVLLTTAAQRAGRPVDPRIGGRAVNVFGRTFAAPAGYLVSGVGAAAFLLYGLWDQWWHGLYGFDAVIDSPPHIGLLLSITLSIIGTTMVFAAAREHRWGRIGVFGSLAVLIAFSSITVLGLQQVNIEPVSATSAGTAMLAVLLITAGAGFLRRPGGAVVTAAILAVVQALFWWFSPWAARAYTDLVGLPVRDYVTGVPEMPALMPMLLLPVAVVLEVLFVLSRRQSWQPGRVSVVAGGVGGLLIGLSMPLQDVWIYSLRVVDLPTVLATGAVAGALGLLGGFAGWRFGGMLRLLAPASGNSGDSGKGNADA</sequence>
<proteinExistence type="predicted"/>
<feature type="transmembrane region" description="Helical" evidence="1">
    <location>
        <begin position="21"/>
        <end position="40"/>
    </location>
</feature>
<dbReference type="Proteomes" id="UP000198582">
    <property type="component" value="Unassembled WGS sequence"/>
</dbReference>
<feature type="transmembrane region" description="Helical" evidence="1">
    <location>
        <begin position="276"/>
        <end position="295"/>
    </location>
</feature>
<name>A0A1H8XMB1_9PSEU</name>
<dbReference type="RefSeq" id="WP_091618286.1">
    <property type="nucleotide sequence ID" value="NZ_FOEF01000008.1"/>
</dbReference>
<gene>
    <name evidence="2" type="ORF">SAMN04489732_10863</name>
</gene>
<protein>
    <submittedName>
        <fullName evidence="2">Uncharacterized protein</fullName>
    </submittedName>
</protein>
<dbReference type="OrthoDB" id="919086at2"/>
<feature type="transmembrane region" description="Helical" evidence="1">
    <location>
        <begin position="232"/>
        <end position="256"/>
    </location>
</feature>
<keyword evidence="1" id="KW-0472">Membrane</keyword>
<feature type="transmembrane region" description="Helical" evidence="1">
    <location>
        <begin position="100"/>
        <end position="127"/>
    </location>
</feature>
<reference evidence="2 3" key="1">
    <citation type="submission" date="2016-10" db="EMBL/GenBank/DDBJ databases">
        <authorList>
            <person name="de Groot N.N."/>
        </authorList>
    </citation>
    <scope>NUCLEOTIDE SEQUENCE [LARGE SCALE GENOMIC DNA]</scope>
    <source>
        <strain evidence="2 3">DSM 44993</strain>
    </source>
</reference>
<evidence type="ECO:0000313" key="3">
    <source>
        <dbReference type="Proteomes" id="UP000198582"/>
    </source>
</evidence>
<dbReference type="AlphaFoldDB" id="A0A1H8XMB1"/>
<evidence type="ECO:0000313" key="2">
    <source>
        <dbReference type="EMBL" id="SEP40893.1"/>
    </source>
</evidence>
<feature type="transmembrane region" description="Helical" evidence="1">
    <location>
        <begin position="337"/>
        <end position="359"/>
    </location>
</feature>
<feature type="transmembrane region" description="Helical" evidence="1">
    <location>
        <begin position="307"/>
        <end position="325"/>
    </location>
</feature>
<feature type="transmembrane region" description="Helical" evidence="1">
    <location>
        <begin position="147"/>
        <end position="167"/>
    </location>
</feature>
<keyword evidence="1" id="KW-1133">Transmembrane helix</keyword>
<dbReference type="STRING" id="394193.SAMN04489732_10863"/>
<feature type="transmembrane region" description="Helical" evidence="1">
    <location>
        <begin position="207"/>
        <end position="225"/>
    </location>
</feature>
<keyword evidence="3" id="KW-1185">Reference proteome</keyword>
<keyword evidence="1" id="KW-0812">Transmembrane</keyword>
<feature type="transmembrane region" description="Helical" evidence="1">
    <location>
        <begin position="60"/>
        <end position="79"/>
    </location>
</feature>